<evidence type="ECO:0000256" key="1">
    <source>
        <dbReference type="SAM" id="MobiDB-lite"/>
    </source>
</evidence>
<evidence type="ECO:0000313" key="2">
    <source>
        <dbReference type="Proteomes" id="UP000887561"/>
    </source>
</evidence>
<reference evidence="3" key="1">
    <citation type="submission" date="2022-11" db="UniProtKB">
        <authorList>
            <consortium name="WormBaseParasite"/>
        </authorList>
    </citation>
    <scope>IDENTIFICATION</scope>
</reference>
<feature type="compositionally biased region" description="Low complexity" evidence="1">
    <location>
        <begin position="151"/>
        <end position="167"/>
    </location>
</feature>
<dbReference type="WBParaSite" id="scaffold471_cov251.g1126">
    <property type="protein sequence ID" value="scaffold471_cov251.g1126"/>
    <property type="gene ID" value="scaffold471_cov251.g1126"/>
</dbReference>
<feature type="region of interest" description="Disordered" evidence="1">
    <location>
        <begin position="124"/>
        <end position="201"/>
    </location>
</feature>
<accession>A0A915MT72</accession>
<dbReference type="Proteomes" id="UP000887561">
    <property type="component" value="Unplaced"/>
</dbReference>
<proteinExistence type="predicted"/>
<protein>
    <submittedName>
        <fullName evidence="3">Uncharacterized protein</fullName>
    </submittedName>
</protein>
<feature type="compositionally biased region" description="Acidic residues" evidence="1">
    <location>
        <begin position="236"/>
        <end position="245"/>
    </location>
</feature>
<evidence type="ECO:0000313" key="3">
    <source>
        <dbReference type="WBParaSite" id="scaffold471_cov251.g1126"/>
    </source>
</evidence>
<keyword evidence="2" id="KW-1185">Reference proteome</keyword>
<dbReference type="AlphaFoldDB" id="A0A915MT72"/>
<feature type="compositionally biased region" description="Basic and acidic residues" evidence="1">
    <location>
        <begin position="191"/>
        <end position="201"/>
    </location>
</feature>
<organism evidence="2 3">
    <name type="scientific">Meloidogyne javanica</name>
    <name type="common">Root-knot nematode worm</name>
    <dbReference type="NCBI Taxonomy" id="6303"/>
    <lineage>
        <taxon>Eukaryota</taxon>
        <taxon>Metazoa</taxon>
        <taxon>Ecdysozoa</taxon>
        <taxon>Nematoda</taxon>
        <taxon>Chromadorea</taxon>
        <taxon>Rhabditida</taxon>
        <taxon>Tylenchina</taxon>
        <taxon>Tylenchomorpha</taxon>
        <taxon>Tylenchoidea</taxon>
        <taxon>Meloidogynidae</taxon>
        <taxon>Meloidogyninae</taxon>
        <taxon>Meloidogyne</taxon>
        <taxon>Meloidogyne incognita group</taxon>
    </lineage>
</organism>
<feature type="region of interest" description="Disordered" evidence="1">
    <location>
        <begin position="236"/>
        <end position="265"/>
    </location>
</feature>
<sequence>MTEQKLQSETEQKLMDRFEAMQKQLFSKLNSIEEKFDGMVQALGFARSVVPEEANHFCGDLIIGGNSQQHMNQPSTGMPIYGRGGNNANCDSYSPAIRHLFGQFINHNTIVEEEANIRRHEGYEERRNGYSPNNRQNKFLGSSSTRSSTPNNFGDNSNSNSIIINPNNDKRGTFGASSRQRKKANTAQTNKEGKGGDAGKEIQEKKGKQIINEKEDVLKKLREWTTRSALLSYTASEDEYDDTTEDDGKTGIKQNESDKVENWRDRSKVVKEKEGGFEVMLGMAPKAGSGFGAGG</sequence>
<feature type="compositionally biased region" description="Basic and acidic residues" evidence="1">
    <location>
        <begin position="246"/>
        <end position="265"/>
    </location>
</feature>
<feature type="compositionally biased region" description="Polar residues" evidence="1">
    <location>
        <begin position="130"/>
        <end position="150"/>
    </location>
</feature>
<name>A0A915MT72_MELJA</name>